<evidence type="ECO:0000313" key="1">
    <source>
        <dbReference type="EnsemblFungi" id="FOXG_15480P0"/>
    </source>
</evidence>
<sequence>MGLTICGSNRYDFDFDIFLCSVSKPDAVDANITTLIWSTSRWTTTNQQTASDSTGTFCTTTADQTLVWRRTAYHEVEQASERPRTLGS</sequence>
<dbReference type="EnsemblFungi" id="FOXG_15480T0">
    <property type="protein sequence ID" value="FOXG_15480P0"/>
    <property type="gene ID" value="FOXG_15480"/>
</dbReference>
<name>A0A0D2YGN9_FUSOF</name>
<protein>
    <submittedName>
        <fullName evidence="1">Uncharacterized protein</fullName>
    </submittedName>
</protein>
<dbReference type="Proteomes" id="UP000002489">
    <property type="component" value="Unassembled WGS sequence"/>
</dbReference>
<reference evidence="2" key="1">
    <citation type="journal article" date="2012" name="Mol. Plant Microbe Interact.">
        <title>A highly conserved effector in Fusarium oxysporum is required for full virulence on Arabidopsis.</title>
        <authorList>
            <person name="Thatcher L.F."/>
            <person name="Gardiner D.M."/>
            <person name="Kazan K."/>
            <person name="Manners J."/>
        </authorList>
    </citation>
    <scope>NUCLEOTIDE SEQUENCE [LARGE SCALE GENOMIC DNA]</scope>
    <source>
        <strain evidence="2">Fo5176</strain>
    </source>
</reference>
<proteinExistence type="predicted"/>
<organism evidence="1 2">
    <name type="scientific">Fusarium oxysporum (strain Fo5176)</name>
    <name type="common">Fusarium vascular wilt</name>
    <dbReference type="NCBI Taxonomy" id="660025"/>
    <lineage>
        <taxon>Eukaryota</taxon>
        <taxon>Fungi</taxon>
        <taxon>Dikarya</taxon>
        <taxon>Ascomycota</taxon>
        <taxon>Pezizomycotina</taxon>
        <taxon>Sordariomycetes</taxon>
        <taxon>Hypocreomycetidae</taxon>
        <taxon>Hypocreales</taxon>
        <taxon>Nectriaceae</taxon>
        <taxon>Fusarium</taxon>
        <taxon>Fusarium oxysporum species complex</taxon>
    </lineage>
</organism>
<reference evidence="1" key="2">
    <citation type="submission" date="2025-08" db="UniProtKB">
        <authorList>
            <consortium name="EnsemblFungi"/>
        </authorList>
    </citation>
    <scope>IDENTIFICATION</scope>
    <source>
        <strain evidence="1">4287 / CBS 123668 / FGSC 9935 / NRRL 34936</strain>
    </source>
</reference>
<accession>A0A0D2YGN9</accession>
<dbReference type="AlphaFoldDB" id="A0A0D2YGN9"/>
<evidence type="ECO:0000313" key="2">
    <source>
        <dbReference type="Proteomes" id="UP000002489"/>
    </source>
</evidence>